<dbReference type="Pfam" id="PF20516">
    <property type="entry name" value="PDDEXK_12"/>
    <property type="match status" value="1"/>
</dbReference>
<feature type="region of interest" description="Disordered" evidence="1">
    <location>
        <begin position="1"/>
        <end position="44"/>
    </location>
</feature>
<accession>A0A2T2MZW1</accession>
<feature type="compositionally biased region" description="Basic and acidic residues" evidence="1">
    <location>
        <begin position="13"/>
        <end position="27"/>
    </location>
</feature>
<dbReference type="STRING" id="1448308.A0A2T2MZW1"/>
<reference evidence="3 4" key="1">
    <citation type="journal article" date="2018" name="Front. Microbiol.">
        <title>Genome-Wide Analysis of Corynespora cassiicola Leaf Fall Disease Putative Effectors.</title>
        <authorList>
            <person name="Lopez D."/>
            <person name="Ribeiro S."/>
            <person name="Label P."/>
            <person name="Fumanal B."/>
            <person name="Venisse J.S."/>
            <person name="Kohler A."/>
            <person name="de Oliveira R.R."/>
            <person name="Labutti K."/>
            <person name="Lipzen A."/>
            <person name="Lail K."/>
            <person name="Bauer D."/>
            <person name="Ohm R.A."/>
            <person name="Barry K.W."/>
            <person name="Spatafora J."/>
            <person name="Grigoriev I.V."/>
            <person name="Martin F.M."/>
            <person name="Pujade-Renaud V."/>
        </authorList>
    </citation>
    <scope>NUCLEOTIDE SEQUENCE [LARGE SCALE GENOMIC DNA]</scope>
    <source>
        <strain evidence="3 4">Philippines</strain>
    </source>
</reference>
<evidence type="ECO:0000256" key="1">
    <source>
        <dbReference type="SAM" id="MobiDB-lite"/>
    </source>
</evidence>
<proteinExistence type="predicted"/>
<protein>
    <recommendedName>
        <fullName evidence="2">PD-(D/E)XK nuclease-like domain-containing protein</fullName>
    </recommendedName>
</protein>
<dbReference type="EMBL" id="KZ678232">
    <property type="protein sequence ID" value="PSN58649.1"/>
    <property type="molecule type" value="Genomic_DNA"/>
</dbReference>
<sequence>MSLPTSARVPTSHRSESPKRQRTEGRLIKNNPDVGYQTTKPADFDHRDMHSAEELSNIWKEVKTIFLDARDCKDGSRDENVWCDDRVRPLIYLTMELYGDERWWFQNFQSQSIDSPYPSTIPAPTFTDPTRRKPIDRKTYYVLSYPHSDPDTALYKRLDNANKKHIGHTVDAFTKRTTLFSGFETRSASGNHTKAELQMSIWAAASAQETGACSLGTGFV</sequence>
<name>A0A2T2MZW1_CORCC</name>
<feature type="domain" description="PD-(D/E)XK nuclease-like" evidence="2">
    <location>
        <begin position="44"/>
        <end position="207"/>
    </location>
</feature>
<evidence type="ECO:0000259" key="2">
    <source>
        <dbReference type="Pfam" id="PF20516"/>
    </source>
</evidence>
<dbReference type="OrthoDB" id="4161186at2759"/>
<dbReference type="InterPro" id="IPR046797">
    <property type="entry name" value="PDDEXK_12"/>
</dbReference>
<evidence type="ECO:0000313" key="3">
    <source>
        <dbReference type="EMBL" id="PSN58649.1"/>
    </source>
</evidence>
<keyword evidence="4" id="KW-1185">Reference proteome</keyword>
<evidence type="ECO:0000313" key="4">
    <source>
        <dbReference type="Proteomes" id="UP000240883"/>
    </source>
</evidence>
<organism evidence="3 4">
    <name type="scientific">Corynespora cassiicola Philippines</name>
    <dbReference type="NCBI Taxonomy" id="1448308"/>
    <lineage>
        <taxon>Eukaryota</taxon>
        <taxon>Fungi</taxon>
        <taxon>Dikarya</taxon>
        <taxon>Ascomycota</taxon>
        <taxon>Pezizomycotina</taxon>
        <taxon>Dothideomycetes</taxon>
        <taxon>Pleosporomycetidae</taxon>
        <taxon>Pleosporales</taxon>
        <taxon>Corynesporascaceae</taxon>
        <taxon>Corynespora</taxon>
    </lineage>
</organism>
<dbReference type="Proteomes" id="UP000240883">
    <property type="component" value="Unassembled WGS sequence"/>
</dbReference>
<dbReference type="AlphaFoldDB" id="A0A2T2MZW1"/>
<gene>
    <name evidence="3" type="ORF">BS50DRAFT_641591</name>
</gene>